<protein>
    <submittedName>
        <fullName evidence="1">Uncharacterized protein</fullName>
    </submittedName>
</protein>
<dbReference type="EMBL" id="BBMR01000003">
    <property type="protein sequence ID" value="GAL18807.1"/>
    <property type="molecule type" value="Genomic_DNA"/>
</dbReference>
<comment type="caution">
    <text evidence="1">The sequence shown here is derived from an EMBL/GenBank/DDBJ whole genome shotgun (WGS) entry which is preliminary data.</text>
</comment>
<dbReference type="OrthoDB" id="5873236at2"/>
<proteinExistence type="predicted"/>
<evidence type="ECO:0000313" key="2">
    <source>
        <dbReference type="Proteomes" id="UP000029228"/>
    </source>
</evidence>
<sequence length="122" mass="13850">MSTYLNILSAEPELMSKLTRSPLLDLSTAIELTPLDGRPTYAFYGDKIENHSSLERLSREQPGEGIYYRYTNTELNGADSGLVNYREGITRVLLKYLNDQSDSLSYQRELLDETQAIIPTPK</sequence>
<dbReference type="AlphaFoldDB" id="A0A090SH46"/>
<reference evidence="1 2" key="1">
    <citation type="submission" date="2014-09" db="EMBL/GenBank/DDBJ databases">
        <title>Vibrio maritimus JCM 19235. (C45) whole genome shotgun sequence.</title>
        <authorList>
            <person name="Sawabe T."/>
            <person name="Meirelles P."/>
            <person name="Nakanishi M."/>
            <person name="Sayaka M."/>
            <person name="Hattori M."/>
            <person name="Ohkuma M."/>
        </authorList>
    </citation>
    <scope>NUCLEOTIDE SEQUENCE [LARGE SCALE GENOMIC DNA]</scope>
    <source>
        <strain evidence="2">JCM19235</strain>
    </source>
</reference>
<dbReference type="Proteomes" id="UP000029228">
    <property type="component" value="Unassembled WGS sequence"/>
</dbReference>
<gene>
    <name evidence="1" type="ORF">JCM19235_2230</name>
</gene>
<organism evidence="1 2">
    <name type="scientific">Vibrio maritimus</name>
    <dbReference type="NCBI Taxonomy" id="990268"/>
    <lineage>
        <taxon>Bacteria</taxon>
        <taxon>Pseudomonadati</taxon>
        <taxon>Pseudomonadota</taxon>
        <taxon>Gammaproteobacteria</taxon>
        <taxon>Vibrionales</taxon>
        <taxon>Vibrionaceae</taxon>
        <taxon>Vibrio</taxon>
    </lineage>
</organism>
<evidence type="ECO:0000313" key="1">
    <source>
        <dbReference type="EMBL" id="GAL18807.1"/>
    </source>
</evidence>
<dbReference type="RefSeq" id="WP_042472390.1">
    <property type="nucleotide sequence ID" value="NZ_CP090438.1"/>
</dbReference>
<keyword evidence="2" id="KW-1185">Reference proteome</keyword>
<name>A0A090SH46_9VIBR</name>
<dbReference type="STRING" id="990268.JCM19235_2230"/>
<accession>A0A090SH46</accession>